<evidence type="ECO:0000313" key="2">
    <source>
        <dbReference type="Proteomes" id="UP000018896"/>
    </source>
</evidence>
<dbReference type="EMBL" id="BAUV01000092">
    <property type="protein sequence ID" value="GAE37616.1"/>
    <property type="molecule type" value="Genomic_DNA"/>
</dbReference>
<evidence type="ECO:0000313" key="1">
    <source>
        <dbReference type="EMBL" id="GAE37616.1"/>
    </source>
</evidence>
<name>W4QZV3_HALA3</name>
<reference evidence="1 2" key="1">
    <citation type="journal article" date="2014" name="Genome Announc.">
        <title>Draft Genome Sequences of Three Alkaliphilic Bacillus Strains, Bacillus wakoensis JCM 9140T, Bacillus akibai JCM 9157T, and Bacillus hemicellulosilyticus JCM 9152T.</title>
        <authorList>
            <person name="Yuki M."/>
            <person name="Oshima K."/>
            <person name="Suda W."/>
            <person name="Oshida Y."/>
            <person name="Kitamura K."/>
            <person name="Iida T."/>
            <person name="Hattori M."/>
            <person name="Ohkuma M."/>
        </authorList>
    </citation>
    <scope>NUCLEOTIDE SEQUENCE [LARGE SCALE GENOMIC DNA]</scope>
    <source>
        <strain evidence="1 2">JCM 9157</strain>
    </source>
</reference>
<comment type="caution">
    <text evidence="1">The sequence shown here is derived from an EMBL/GenBank/DDBJ whole genome shotgun (WGS) entry which is preliminary data.</text>
</comment>
<protein>
    <submittedName>
        <fullName evidence="1">Uncharacterized protein</fullName>
    </submittedName>
</protein>
<gene>
    <name evidence="1" type="ORF">JCM9157_4933</name>
</gene>
<dbReference type="Proteomes" id="UP000018896">
    <property type="component" value="Unassembled WGS sequence"/>
</dbReference>
<dbReference type="RefSeq" id="WP_035668627.1">
    <property type="nucleotide sequence ID" value="NZ_BAUV01000092.1"/>
</dbReference>
<accession>W4QZV3</accession>
<organism evidence="1 2">
    <name type="scientific">Halalkalibacter akibai (strain ATCC 43226 / DSM 21942 / CIP 109018 / JCM 9157 / 1139)</name>
    <name type="common">Bacillus akibai</name>
    <dbReference type="NCBI Taxonomy" id="1236973"/>
    <lineage>
        <taxon>Bacteria</taxon>
        <taxon>Bacillati</taxon>
        <taxon>Bacillota</taxon>
        <taxon>Bacilli</taxon>
        <taxon>Bacillales</taxon>
        <taxon>Bacillaceae</taxon>
        <taxon>Halalkalibacter</taxon>
    </lineage>
</organism>
<dbReference type="OrthoDB" id="2989539at2"/>
<sequence>MIISEYSDKKEVNLRVFADVYNFNREILSETENRLLDKLLGELTQLYADLEVYTTIYITHIPIEDVPEEYVEEEDHKFVRIEFN</sequence>
<keyword evidence="2" id="KW-1185">Reference proteome</keyword>
<proteinExistence type="predicted"/>
<dbReference type="AlphaFoldDB" id="W4QZV3"/>